<keyword evidence="1" id="KW-0472">Membrane</keyword>
<sequence>DFYRKIRWLIDLAVKTSQESLDLNDHFANVTSVFESNRRLEQLFCELSPEVHDLLNRLRKVDVKFLIENEEMRRKILLQLPYNFCARDYFLSKCLCDKKAVPMYCLMMFTRKSIEVYANNYTLPCATSVSTTPFFMVSAIILLIKILMD</sequence>
<comment type="caution">
    <text evidence="2">The sequence shown here is derived from an EMBL/GenBank/DDBJ whole genome shotgun (WGS) entry which is preliminary data.</text>
</comment>
<evidence type="ECO:0000313" key="2">
    <source>
        <dbReference type="EMBL" id="GMT20765.1"/>
    </source>
</evidence>
<evidence type="ECO:0000256" key="1">
    <source>
        <dbReference type="SAM" id="Phobius"/>
    </source>
</evidence>
<reference evidence="2" key="1">
    <citation type="submission" date="2023-10" db="EMBL/GenBank/DDBJ databases">
        <title>Genome assembly of Pristionchus species.</title>
        <authorList>
            <person name="Yoshida K."/>
            <person name="Sommer R.J."/>
        </authorList>
    </citation>
    <scope>NUCLEOTIDE SEQUENCE</scope>
    <source>
        <strain evidence="2">RS5133</strain>
    </source>
</reference>
<feature type="transmembrane region" description="Helical" evidence="1">
    <location>
        <begin position="121"/>
        <end position="148"/>
    </location>
</feature>
<keyword evidence="3" id="KW-1185">Reference proteome</keyword>
<dbReference type="Proteomes" id="UP001432322">
    <property type="component" value="Unassembled WGS sequence"/>
</dbReference>
<name>A0AAV5VMG8_9BILA</name>
<protein>
    <submittedName>
        <fullName evidence="2">Uncharacterized protein</fullName>
    </submittedName>
</protein>
<gene>
    <name evidence="2" type="ORF">PFISCL1PPCAC_12062</name>
</gene>
<organism evidence="2 3">
    <name type="scientific">Pristionchus fissidentatus</name>
    <dbReference type="NCBI Taxonomy" id="1538716"/>
    <lineage>
        <taxon>Eukaryota</taxon>
        <taxon>Metazoa</taxon>
        <taxon>Ecdysozoa</taxon>
        <taxon>Nematoda</taxon>
        <taxon>Chromadorea</taxon>
        <taxon>Rhabditida</taxon>
        <taxon>Rhabditina</taxon>
        <taxon>Diplogasteromorpha</taxon>
        <taxon>Diplogasteroidea</taxon>
        <taxon>Neodiplogasteridae</taxon>
        <taxon>Pristionchus</taxon>
    </lineage>
</organism>
<feature type="non-terminal residue" evidence="2">
    <location>
        <position position="1"/>
    </location>
</feature>
<proteinExistence type="predicted"/>
<keyword evidence="1" id="KW-0812">Transmembrane</keyword>
<keyword evidence="1" id="KW-1133">Transmembrane helix</keyword>
<accession>A0AAV5VMG8</accession>
<dbReference type="EMBL" id="BTSY01000003">
    <property type="protein sequence ID" value="GMT20765.1"/>
    <property type="molecule type" value="Genomic_DNA"/>
</dbReference>
<dbReference type="AlphaFoldDB" id="A0AAV5VMG8"/>
<evidence type="ECO:0000313" key="3">
    <source>
        <dbReference type="Proteomes" id="UP001432322"/>
    </source>
</evidence>